<dbReference type="AlphaFoldDB" id="A0A4Y2MKK4"/>
<evidence type="ECO:0000313" key="1">
    <source>
        <dbReference type="EMBL" id="GBN27675.1"/>
    </source>
</evidence>
<protein>
    <submittedName>
        <fullName evidence="1">Uncharacterized protein</fullName>
    </submittedName>
</protein>
<dbReference type="Proteomes" id="UP000499080">
    <property type="component" value="Unassembled WGS sequence"/>
</dbReference>
<keyword evidence="2" id="KW-1185">Reference proteome</keyword>
<name>A0A4Y2MKK4_ARAVE</name>
<proteinExistence type="predicted"/>
<comment type="caution">
    <text evidence="1">The sequence shown here is derived from an EMBL/GenBank/DDBJ whole genome shotgun (WGS) entry which is preliminary data.</text>
</comment>
<sequence>MKEKNARNLSGNRPKIGAWCKRSRFACAFELAQLPMSVKRSGYLDSRSAFCGVNVKLQPLSYTTRNVDRFQSVDTNRCVCYCGCGEIGNPYTTQRDAYLLYHITTMKQTHNS</sequence>
<reference evidence="1 2" key="1">
    <citation type="journal article" date="2019" name="Sci. Rep.">
        <title>Orb-weaving spider Araneus ventricosus genome elucidates the spidroin gene catalogue.</title>
        <authorList>
            <person name="Kono N."/>
            <person name="Nakamura H."/>
            <person name="Ohtoshi R."/>
            <person name="Moran D.A.P."/>
            <person name="Shinohara A."/>
            <person name="Yoshida Y."/>
            <person name="Fujiwara M."/>
            <person name="Mori M."/>
            <person name="Tomita M."/>
            <person name="Arakawa K."/>
        </authorList>
    </citation>
    <scope>NUCLEOTIDE SEQUENCE [LARGE SCALE GENOMIC DNA]</scope>
</reference>
<evidence type="ECO:0000313" key="2">
    <source>
        <dbReference type="Proteomes" id="UP000499080"/>
    </source>
</evidence>
<accession>A0A4Y2MKK4</accession>
<organism evidence="1 2">
    <name type="scientific">Araneus ventricosus</name>
    <name type="common">Orbweaver spider</name>
    <name type="synonym">Epeira ventricosa</name>
    <dbReference type="NCBI Taxonomy" id="182803"/>
    <lineage>
        <taxon>Eukaryota</taxon>
        <taxon>Metazoa</taxon>
        <taxon>Ecdysozoa</taxon>
        <taxon>Arthropoda</taxon>
        <taxon>Chelicerata</taxon>
        <taxon>Arachnida</taxon>
        <taxon>Araneae</taxon>
        <taxon>Araneomorphae</taxon>
        <taxon>Entelegynae</taxon>
        <taxon>Araneoidea</taxon>
        <taxon>Araneidae</taxon>
        <taxon>Araneus</taxon>
    </lineage>
</organism>
<dbReference type="EMBL" id="BGPR01007540">
    <property type="protein sequence ID" value="GBN27675.1"/>
    <property type="molecule type" value="Genomic_DNA"/>
</dbReference>
<gene>
    <name evidence="1" type="ORF">AVEN_36466_1</name>
</gene>